<dbReference type="InterPro" id="IPR039422">
    <property type="entry name" value="MarR/SlyA-like"/>
</dbReference>
<organism evidence="2 3">
    <name type="scientific">Sphingobacterium ginsenosidimutans</name>
    <dbReference type="NCBI Taxonomy" id="687845"/>
    <lineage>
        <taxon>Bacteria</taxon>
        <taxon>Pseudomonadati</taxon>
        <taxon>Bacteroidota</taxon>
        <taxon>Sphingobacteriia</taxon>
        <taxon>Sphingobacteriales</taxon>
        <taxon>Sphingobacteriaceae</taxon>
        <taxon>Sphingobacterium</taxon>
    </lineage>
</organism>
<evidence type="ECO:0000313" key="3">
    <source>
        <dbReference type="Proteomes" id="UP001500167"/>
    </source>
</evidence>
<name>A0ABP8A9B2_9SPHI</name>
<dbReference type="EMBL" id="BAAAZK010000007">
    <property type="protein sequence ID" value="GAA4180225.1"/>
    <property type="molecule type" value="Genomic_DNA"/>
</dbReference>
<gene>
    <name evidence="2" type="ORF">GCM10022218_34070</name>
</gene>
<dbReference type="SUPFAM" id="SSF46785">
    <property type="entry name" value="Winged helix' DNA-binding domain"/>
    <property type="match status" value="1"/>
</dbReference>
<proteinExistence type="predicted"/>
<evidence type="ECO:0000259" key="1">
    <source>
        <dbReference type="PROSITE" id="PS50995"/>
    </source>
</evidence>
<dbReference type="Pfam" id="PF12802">
    <property type="entry name" value="MarR_2"/>
    <property type="match status" value="1"/>
</dbReference>
<evidence type="ECO:0000313" key="2">
    <source>
        <dbReference type="EMBL" id="GAA4180225.1"/>
    </source>
</evidence>
<dbReference type="InterPro" id="IPR036390">
    <property type="entry name" value="WH_DNA-bd_sf"/>
</dbReference>
<sequence>MISSSKTAVSTPTTIDRKIASALEKVSQVLRTLAWKKATEQSINPIQLQILIFLLQRPEQQVSVSLLSGTFNISKASISDTIKLLERKMLIEKVYNPSDSRKFTIQLLAKGRTSALEAALFDRALLSGIGEMADTDKENLFSTLSQLLHKLYCINVISHQRMCQTCQHYRKKENLHYCNLLQQYMAVAALQIDCPEHLALNSRQRLET</sequence>
<accession>A0ABP8A9B2</accession>
<dbReference type="InterPro" id="IPR000835">
    <property type="entry name" value="HTH_MarR-typ"/>
</dbReference>
<keyword evidence="3" id="KW-1185">Reference proteome</keyword>
<comment type="caution">
    <text evidence="2">The sequence shown here is derived from an EMBL/GenBank/DDBJ whole genome shotgun (WGS) entry which is preliminary data.</text>
</comment>
<reference evidence="3" key="1">
    <citation type="journal article" date="2019" name="Int. J. Syst. Evol. Microbiol.">
        <title>The Global Catalogue of Microorganisms (GCM) 10K type strain sequencing project: providing services to taxonomists for standard genome sequencing and annotation.</title>
        <authorList>
            <consortium name="The Broad Institute Genomics Platform"/>
            <consortium name="The Broad Institute Genome Sequencing Center for Infectious Disease"/>
            <person name="Wu L."/>
            <person name="Ma J."/>
        </authorList>
    </citation>
    <scope>NUCLEOTIDE SEQUENCE [LARGE SCALE GENOMIC DNA]</scope>
    <source>
        <strain evidence="3">JCM 16722</strain>
    </source>
</reference>
<dbReference type="RefSeq" id="WP_346087044.1">
    <property type="nucleotide sequence ID" value="NZ_BAAAZK010000007.1"/>
</dbReference>
<dbReference type="InterPro" id="IPR036388">
    <property type="entry name" value="WH-like_DNA-bd_sf"/>
</dbReference>
<dbReference type="PANTHER" id="PTHR33164:SF43">
    <property type="entry name" value="HTH-TYPE TRANSCRIPTIONAL REPRESSOR YETL"/>
    <property type="match status" value="1"/>
</dbReference>
<dbReference type="PANTHER" id="PTHR33164">
    <property type="entry name" value="TRANSCRIPTIONAL REGULATOR, MARR FAMILY"/>
    <property type="match status" value="1"/>
</dbReference>
<protein>
    <recommendedName>
        <fullName evidence="1">HTH marR-type domain-containing protein</fullName>
    </recommendedName>
</protein>
<dbReference type="Gene3D" id="1.10.10.10">
    <property type="entry name" value="Winged helix-like DNA-binding domain superfamily/Winged helix DNA-binding domain"/>
    <property type="match status" value="1"/>
</dbReference>
<dbReference type="Proteomes" id="UP001500167">
    <property type="component" value="Unassembled WGS sequence"/>
</dbReference>
<dbReference type="PROSITE" id="PS50995">
    <property type="entry name" value="HTH_MARR_2"/>
    <property type="match status" value="1"/>
</dbReference>
<feature type="domain" description="HTH marR-type" evidence="1">
    <location>
        <begin position="16"/>
        <end position="149"/>
    </location>
</feature>